<dbReference type="STRING" id="688246.Premu_0986"/>
<organism evidence="1 2">
    <name type="scientific">Hallella multisaccharivorax DSM 17128</name>
    <dbReference type="NCBI Taxonomy" id="688246"/>
    <lineage>
        <taxon>Bacteria</taxon>
        <taxon>Pseudomonadati</taxon>
        <taxon>Bacteroidota</taxon>
        <taxon>Bacteroidia</taxon>
        <taxon>Bacteroidales</taxon>
        <taxon>Prevotellaceae</taxon>
        <taxon>Hallella</taxon>
    </lineage>
</organism>
<dbReference type="RefSeq" id="WP_007573540.1">
    <property type="nucleotide sequence ID" value="NZ_BPTS01000001.1"/>
</dbReference>
<gene>
    <name evidence="1" type="ORF">Premu_0986</name>
</gene>
<proteinExistence type="predicted"/>
<sequence length="717" mass="83184">MRLKSPFFDYILKYVMCGLLSTIAHTGICATIVHSQVNKIAYNHLANIDTLKKDTLKKVELNEVVVKSRQKIHKVDNDVYIPTSLQKKVSMNGYDLLRNMAIPQLDIDAITNKATVKGKAVTFIIDNHIVTNSNDIKQLSPDDILKVEYNNMPTGEYAQYDCIVKLTTKRKDRGGNIMAGGMQGLNKNVEDYNGIVRFYRQKYEHSLAYADSYSHDDDSYIAQTEHFAYPNGDKLEKDLVSHTPSQKKRNMNLFYNFHYYGDSATFNVRLGYLFRKPETSMDYQTSYKGTFERTTTSLENSTESSYSPYLLFSSRFQLRDRQRLSFRGSLDYSNNRYDYLLKDGSFNNSNYTKEHYYRFVLGSNYTKVMNKNWTLIGALYNFTENSQTNYLLNQMNVKGGLTYSETLLELGISKRWEKMFTSLDGGVSQLFYKIRVERHKYRYSPRISATVKYNFSPSLYIQYRGNLTNSYPTMTMYNNIEQDIDSIQKKQGNPDLKPTTIVSNTLNINYDMRDWSFYAMYDMFISWKNNGEFVNYNNDYFIHSLLSEGHYYYTNLEVGLSYSKSGFLLKSKFGSEHYQVTGRNGLSKTEWYNKSSISYAISALNVGMYYTTYKHGVYASLEQWSNSALYGLTVSYKFKDIAVQAGCQNPFTSYRSHSSLLTQDYCRSQYRFDNLKGKYFYLKVSISLNLGNKKHTYTEMDTNKSINSAIMKNGISN</sequence>
<protein>
    <recommendedName>
        <fullName evidence="3">Outer membrane protein beta-barrel domain-containing protein</fullName>
    </recommendedName>
</protein>
<keyword evidence="2" id="KW-1185">Reference proteome</keyword>
<dbReference type="OrthoDB" id="1098137at2"/>
<evidence type="ECO:0000313" key="1">
    <source>
        <dbReference type="EMBL" id="EGN56431.1"/>
    </source>
</evidence>
<dbReference type="HOGENOM" id="CLU_019825_0_0_10"/>
<reference evidence="2" key="1">
    <citation type="journal article" date="2011" name="Stand. Genomic Sci.">
        <title>Non-contiguous finished genome sequence of the opportunistic oral pathogen Prevotella multisaccharivorax type strain (PPPA20).</title>
        <authorList>
            <person name="Pati A."/>
            <person name="Gronow S."/>
            <person name="Lu M."/>
            <person name="Lapidus A."/>
            <person name="Nolan M."/>
            <person name="Lucas S."/>
            <person name="Hammon N."/>
            <person name="Deshpande S."/>
            <person name="Cheng J.F."/>
            <person name="Tapia R."/>
            <person name="Han C."/>
            <person name="Goodwin L."/>
            <person name="Pitluck S."/>
            <person name="Liolios K."/>
            <person name="Pagani I."/>
            <person name="Mavromatis K."/>
            <person name="Mikhailova N."/>
            <person name="Huntemann M."/>
            <person name="Chen A."/>
            <person name="Palaniappan K."/>
            <person name="Land M."/>
            <person name="Hauser L."/>
            <person name="Detter J.C."/>
            <person name="Brambilla E.M."/>
            <person name="Rohde M."/>
            <person name="Goker M."/>
            <person name="Woyke T."/>
            <person name="Bristow J."/>
            <person name="Eisen J.A."/>
            <person name="Markowitz V."/>
            <person name="Hugenholtz P."/>
            <person name="Kyrpides N.C."/>
            <person name="Klenk H.P."/>
            <person name="Ivanova N."/>
        </authorList>
    </citation>
    <scope>NUCLEOTIDE SEQUENCE [LARGE SCALE GENOMIC DNA]</scope>
    <source>
        <strain evidence="2">DSM 17128</strain>
    </source>
</reference>
<evidence type="ECO:0008006" key="3">
    <source>
        <dbReference type="Google" id="ProtNLM"/>
    </source>
</evidence>
<dbReference type="EMBL" id="GL945017">
    <property type="protein sequence ID" value="EGN56431.1"/>
    <property type="molecule type" value="Genomic_DNA"/>
</dbReference>
<name>F8N7S6_9BACT</name>
<dbReference type="Proteomes" id="UP000002772">
    <property type="component" value="Unassembled WGS sequence"/>
</dbReference>
<accession>F8N7S6</accession>
<evidence type="ECO:0000313" key="2">
    <source>
        <dbReference type="Proteomes" id="UP000002772"/>
    </source>
</evidence>
<dbReference type="eggNOG" id="COG4771">
    <property type="taxonomic scope" value="Bacteria"/>
</dbReference>
<dbReference type="AlphaFoldDB" id="F8N7S6"/>
<dbReference type="SUPFAM" id="SSF56935">
    <property type="entry name" value="Porins"/>
    <property type="match status" value="1"/>
</dbReference>